<evidence type="ECO:0000313" key="3">
    <source>
        <dbReference type="Proteomes" id="UP000524246"/>
    </source>
</evidence>
<accession>A0A7X9ILS1</accession>
<sequence length="82" mass="9181">MSDKPVNTINMLERVAKLEERVDGGFGFVNKELKEIKENHLHQLQADVSDLKIKVSTLAVKISIAAAVATIVGDFIFRLLFR</sequence>
<feature type="transmembrane region" description="Helical" evidence="1">
    <location>
        <begin position="58"/>
        <end position="81"/>
    </location>
</feature>
<dbReference type="AlphaFoldDB" id="A0A7X9ILS1"/>
<evidence type="ECO:0000256" key="1">
    <source>
        <dbReference type="SAM" id="Phobius"/>
    </source>
</evidence>
<name>A0A7X9ILS1_9DELT</name>
<reference evidence="2 3" key="1">
    <citation type="journal article" date="2020" name="Biotechnol. Biofuels">
        <title>New insights from the biogas microbiome by comprehensive genome-resolved metagenomics of nearly 1600 species originating from multiple anaerobic digesters.</title>
        <authorList>
            <person name="Campanaro S."/>
            <person name="Treu L."/>
            <person name="Rodriguez-R L.M."/>
            <person name="Kovalovszki A."/>
            <person name="Ziels R.M."/>
            <person name="Maus I."/>
            <person name="Zhu X."/>
            <person name="Kougias P.G."/>
            <person name="Basile A."/>
            <person name="Luo G."/>
            <person name="Schluter A."/>
            <person name="Konstantinidis K.T."/>
            <person name="Angelidaki I."/>
        </authorList>
    </citation>
    <scope>NUCLEOTIDE SEQUENCE [LARGE SCALE GENOMIC DNA]</scope>
    <source>
        <strain evidence="2">AS27yjCOA_65</strain>
    </source>
</reference>
<proteinExistence type="predicted"/>
<keyword evidence="1" id="KW-0812">Transmembrane</keyword>
<protein>
    <submittedName>
        <fullName evidence="2">Uncharacterized protein</fullName>
    </submittedName>
</protein>
<organism evidence="2 3">
    <name type="scientific">SAR324 cluster bacterium</name>
    <dbReference type="NCBI Taxonomy" id="2024889"/>
    <lineage>
        <taxon>Bacteria</taxon>
        <taxon>Deltaproteobacteria</taxon>
        <taxon>SAR324 cluster</taxon>
    </lineage>
</organism>
<gene>
    <name evidence="2" type="ORF">GYA55_14990</name>
</gene>
<keyword evidence="1" id="KW-0472">Membrane</keyword>
<evidence type="ECO:0000313" key="2">
    <source>
        <dbReference type="EMBL" id="NMC64469.1"/>
    </source>
</evidence>
<comment type="caution">
    <text evidence="2">The sequence shown here is derived from an EMBL/GenBank/DDBJ whole genome shotgun (WGS) entry which is preliminary data.</text>
</comment>
<dbReference type="EMBL" id="JAAZON010000682">
    <property type="protein sequence ID" value="NMC64469.1"/>
    <property type="molecule type" value="Genomic_DNA"/>
</dbReference>
<keyword evidence="1" id="KW-1133">Transmembrane helix</keyword>
<dbReference type="Proteomes" id="UP000524246">
    <property type="component" value="Unassembled WGS sequence"/>
</dbReference>